<protein>
    <recommendedName>
        <fullName evidence="2">Homing endonuclease LAGLIDADG domain-containing protein</fullName>
    </recommendedName>
</protein>
<geneLocation type="mitochondrion" evidence="3"/>
<dbReference type="Pfam" id="PF00961">
    <property type="entry name" value="LAGLIDADG_1"/>
    <property type="match status" value="1"/>
</dbReference>
<keyword evidence="3" id="KW-0496">Mitochondrion</keyword>
<dbReference type="PANTHER" id="PTHR37520:SF1">
    <property type="entry name" value="INTRON-ENCODED DNA ENDONUCLEASE AI2A-RELATED"/>
    <property type="match status" value="1"/>
</dbReference>
<dbReference type="InterPro" id="IPR004860">
    <property type="entry name" value="LAGLIDADG_dom"/>
</dbReference>
<dbReference type="InterPro" id="IPR027434">
    <property type="entry name" value="Homing_endonucl"/>
</dbReference>
<keyword evidence="1" id="KW-0472">Membrane</keyword>
<keyword evidence="1" id="KW-0812">Transmembrane</keyword>
<evidence type="ECO:0000259" key="2">
    <source>
        <dbReference type="Pfam" id="PF00961"/>
    </source>
</evidence>
<accession>A0A8K1ZR86</accession>
<gene>
    <name evidence="3" type="primary">orf344</name>
</gene>
<reference evidence="3" key="1">
    <citation type="submission" date="2020-01" db="EMBL/GenBank/DDBJ databases">
        <title>Characterization of the mitochondrial genome of Diaporthe sp.</title>
        <authorList>
            <person name="Wang X."/>
        </authorList>
    </citation>
    <scope>NUCLEOTIDE SEQUENCE</scope>
</reference>
<dbReference type="AlphaFoldDB" id="A0A8K1ZR86"/>
<proteinExistence type="predicted"/>
<evidence type="ECO:0000313" key="3">
    <source>
        <dbReference type="EMBL" id="UHB41926.1"/>
    </source>
</evidence>
<feature type="domain" description="Homing endonuclease LAGLIDADG" evidence="2">
    <location>
        <begin position="96"/>
        <end position="172"/>
    </location>
</feature>
<dbReference type="EMBL" id="MN922285">
    <property type="protein sequence ID" value="UHB41926.1"/>
    <property type="molecule type" value="Genomic_DNA"/>
</dbReference>
<sequence length="343" mass="40319">MGLNNLSDYFAFGCMLETMFLGCCLLCISYYYLLKIDASRNSKFLTIHSQNNNKPVFLTNTDIQSAENCKGFSETTRQISDSKGKDLSNKEFFKWLAGIIDGDGNFDIRNVNSKIVLKTIRIKLHNRDIRILSYIQNMLHMGRIRSDKNKPHSIWIISKKEEMLFLINNINGLIRLKVVGLKKSCDYLGIAYKEANYNIEGNDPYLAGLVDTDGTVVYNYAGNRIECNLEFENNEFSSKLNLDNVIPNYKPAVLLRKSHNSISYKYENVKGMVFLYEYFMKNRLYSDFKFYRISKIKKFIEIREFKNEPKESLEYKIYSEFILDWIQYKNPLWQRVPFVKKIR</sequence>
<evidence type="ECO:0000256" key="1">
    <source>
        <dbReference type="SAM" id="Phobius"/>
    </source>
</evidence>
<dbReference type="PANTHER" id="PTHR37520">
    <property type="entry name" value="INTRON-ENCODED DNA ENDONUCLEASE AI2A-RELATED"/>
    <property type="match status" value="1"/>
</dbReference>
<name>A0A8K1ZR86_9PEZI</name>
<feature type="transmembrane region" description="Helical" evidence="1">
    <location>
        <begin position="6"/>
        <end position="33"/>
    </location>
</feature>
<keyword evidence="1" id="KW-1133">Transmembrane helix</keyword>
<organism evidence="3">
    <name type="scientific">Diaporthe sp</name>
    <dbReference type="NCBI Taxonomy" id="1756133"/>
    <lineage>
        <taxon>Eukaryota</taxon>
        <taxon>Fungi</taxon>
        <taxon>Dikarya</taxon>
        <taxon>Ascomycota</taxon>
        <taxon>Pezizomycotina</taxon>
        <taxon>Sordariomycetes</taxon>
        <taxon>Sordariomycetidae</taxon>
        <taxon>Diaporthales</taxon>
        <taxon>Diaporthaceae</taxon>
        <taxon>Diaporthe</taxon>
    </lineage>
</organism>
<dbReference type="GO" id="GO:0004519">
    <property type="term" value="F:endonuclease activity"/>
    <property type="evidence" value="ECO:0007669"/>
    <property type="project" value="InterPro"/>
</dbReference>
<dbReference type="SUPFAM" id="SSF55608">
    <property type="entry name" value="Homing endonucleases"/>
    <property type="match status" value="2"/>
</dbReference>
<dbReference type="Gene3D" id="3.10.28.10">
    <property type="entry name" value="Homing endonucleases"/>
    <property type="match status" value="1"/>
</dbReference>